<dbReference type="PROSITE" id="PS51257">
    <property type="entry name" value="PROKAR_LIPOPROTEIN"/>
    <property type="match status" value="1"/>
</dbReference>
<name>A0A0F8ZD62_9ZZZZ</name>
<evidence type="ECO:0008006" key="2">
    <source>
        <dbReference type="Google" id="ProtNLM"/>
    </source>
</evidence>
<dbReference type="EMBL" id="LAZR01061029">
    <property type="protein sequence ID" value="KKK64424.1"/>
    <property type="molecule type" value="Genomic_DNA"/>
</dbReference>
<comment type="caution">
    <text evidence="1">The sequence shown here is derived from an EMBL/GenBank/DDBJ whole genome shotgun (WGS) entry which is preliminary data.</text>
</comment>
<dbReference type="AlphaFoldDB" id="A0A0F8ZD62"/>
<protein>
    <recommendedName>
        <fullName evidence="2">Lipoprotein</fullName>
    </recommendedName>
</protein>
<accession>A0A0F8ZD62</accession>
<sequence>MKILIVCLALMFVTACATTQDSWYRSVAHVVGSPQAFEAFQERCFANNKKVVIVRKRASKPSAGTVKLTRCYKTIFK</sequence>
<reference evidence="1" key="1">
    <citation type="journal article" date="2015" name="Nature">
        <title>Complex archaea that bridge the gap between prokaryotes and eukaryotes.</title>
        <authorList>
            <person name="Spang A."/>
            <person name="Saw J.H."/>
            <person name="Jorgensen S.L."/>
            <person name="Zaremba-Niedzwiedzka K."/>
            <person name="Martijn J."/>
            <person name="Lind A.E."/>
            <person name="van Eijk R."/>
            <person name="Schleper C."/>
            <person name="Guy L."/>
            <person name="Ettema T.J."/>
        </authorList>
    </citation>
    <scope>NUCLEOTIDE SEQUENCE</scope>
</reference>
<proteinExistence type="predicted"/>
<evidence type="ECO:0000313" key="1">
    <source>
        <dbReference type="EMBL" id="KKK64424.1"/>
    </source>
</evidence>
<organism evidence="1">
    <name type="scientific">marine sediment metagenome</name>
    <dbReference type="NCBI Taxonomy" id="412755"/>
    <lineage>
        <taxon>unclassified sequences</taxon>
        <taxon>metagenomes</taxon>
        <taxon>ecological metagenomes</taxon>
    </lineage>
</organism>
<gene>
    <name evidence="1" type="ORF">LCGC14_2984370</name>
</gene>